<feature type="domain" description="AMP-dependent synthetase/ligase" evidence="3">
    <location>
        <begin position="42"/>
        <end position="419"/>
    </location>
</feature>
<dbReference type="InterPro" id="IPR045851">
    <property type="entry name" value="AMP-bd_C_sf"/>
</dbReference>
<dbReference type="FunFam" id="3.30.300.30:FF:000008">
    <property type="entry name" value="2,3-dihydroxybenzoate-AMP ligase"/>
    <property type="match status" value="1"/>
</dbReference>
<evidence type="ECO:0000259" key="3">
    <source>
        <dbReference type="Pfam" id="PF00501"/>
    </source>
</evidence>
<dbReference type="PANTHER" id="PTHR43767:SF1">
    <property type="entry name" value="NONRIBOSOMAL PEPTIDE SYNTHASE PES1 (EUROFUNG)-RELATED"/>
    <property type="match status" value="1"/>
</dbReference>
<dbReference type="InterPro" id="IPR000873">
    <property type="entry name" value="AMP-dep_synth/lig_dom"/>
</dbReference>
<dbReference type="Proteomes" id="UP000610960">
    <property type="component" value="Unassembled WGS sequence"/>
</dbReference>
<dbReference type="CDD" id="cd05936">
    <property type="entry name" value="FC-FACS_FadD_like"/>
    <property type="match status" value="1"/>
</dbReference>
<accession>A0A830GVY7</accession>
<proteinExistence type="inferred from homology"/>
<dbReference type="PANTHER" id="PTHR43767">
    <property type="entry name" value="LONG-CHAIN-FATTY-ACID--COA LIGASE"/>
    <property type="match status" value="1"/>
</dbReference>
<dbReference type="InterPro" id="IPR025110">
    <property type="entry name" value="AMP-bd_C"/>
</dbReference>
<dbReference type="InterPro" id="IPR050237">
    <property type="entry name" value="ATP-dep_AMP-bd_enzyme"/>
</dbReference>
<dbReference type="InterPro" id="IPR020845">
    <property type="entry name" value="AMP-binding_CS"/>
</dbReference>
<sequence>MVGPHMEDAFNFYKGKPWVRSYDEGVPAELDIRAFPLYEMLDKHAREDAGHNALIFMGRRMTYGELGELSDRFAGGLRSLGVKRGDIIALFLPNSPQFAIAYFGALKLGAVVTPMNPLYTQREVEHQIRDSGAKVIVALDQFHDKIKNADAEIIVTSIADYLPKHLAIAYSLANRRPKIEAHKFRDLVKAEPLAERPAINPEEDLAVIMYTGGTTGIPKGAEITHANIAANLQQLSAIIQNVERKFNVERGVWVGVIPWFHIYGMITVFLDAVYEGGTIIAMPRFNPKETMEAIEKYKATLFHGVPTLYIALLNSPHASKYDMSSLIACISGAAPLPREVAERFEKLTGARLREGYGMTETAVVTHVNPILGKHKVGSIGVPIPNTIAAIADPDKPQLLPPGETGELVISGPQVMKGYHNMPADNELVFFQCCGHRWLRTGDLAYMDEEGFFFIVDRKKDMIKYKGYSVFPREIEEVLYQNPCVKEAAVVGVPDPAAGEIPKAFVVLKDECKGKVSEDDIREYLKDKVAHYKMPRQVEFRDELPKTAVGKVLRRALREESRK</sequence>
<keyword evidence="2 5" id="KW-0436">Ligase</keyword>
<dbReference type="InterPro" id="IPR042099">
    <property type="entry name" value="ANL_N_sf"/>
</dbReference>
<dbReference type="Pfam" id="PF00501">
    <property type="entry name" value="AMP-binding"/>
    <property type="match status" value="1"/>
</dbReference>
<reference evidence="5" key="2">
    <citation type="submission" date="2020-09" db="EMBL/GenBank/DDBJ databases">
        <authorList>
            <person name="Sun Q."/>
            <person name="Ohkuma M."/>
        </authorList>
    </citation>
    <scope>NUCLEOTIDE SEQUENCE</scope>
    <source>
        <strain evidence="5">JCM 10088</strain>
    </source>
</reference>
<reference evidence="5" key="1">
    <citation type="journal article" date="2014" name="Int. J. Syst. Evol. Microbiol.">
        <title>Complete genome sequence of Corynebacterium casei LMG S-19264T (=DSM 44701T), isolated from a smear-ripened cheese.</title>
        <authorList>
            <consortium name="US DOE Joint Genome Institute (JGI-PGF)"/>
            <person name="Walter F."/>
            <person name="Albersmeier A."/>
            <person name="Kalinowski J."/>
            <person name="Ruckert C."/>
        </authorList>
    </citation>
    <scope>NUCLEOTIDE SEQUENCE</scope>
    <source>
        <strain evidence="5">JCM 10088</strain>
    </source>
</reference>
<organism evidence="5 6">
    <name type="scientific">Thermocladium modestius</name>
    <dbReference type="NCBI Taxonomy" id="62609"/>
    <lineage>
        <taxon>Archaea</taxon>
        <taxon>Thermoproteota</taxon>
        <taxon>Thermoprotei</taxon>
        <taxon>Thermoproteales</taxon>
        <taxon>Thermoproteaceae</taxon>
        <taxon>Thermocladium</taxon>
    </lineage>
</organism>
<dbReference type="Gene3D" id="3.30.300.30">
    <property type="match status" value="1"/>
</dbReference>
<keyword evidence="6" id="KW-1185">Reference proteome</keyword>
<protein>
    <submittedName>
        <fullName evidence="5">Long-chain fatty acid--CoA ligase</fullName>
    </submittedName>
</protein>
<evidence type="ECO:0000313" key="6">
    <source>
        <dbReference type="Proteomes" id="UP000610960"/>
    </source>
</evidence>
<dbReference type="PROSITE" id="PS00455">
    <property type="entry name" value="AMP_BINDING"/>
    <property type="match status" value="1"/>
</dbReference>
<dbReference type="FunFam" id="3.40.50.12780:FF:000003">
    <property type="entry name" value="Long-chain-fatty-acid--CoA ligase FadD"/>
    <property type="match status" value="1"/>
</dbReference>
<dbReference type="Pfam" id="PF13193">
    <property type="entry name" value="AMP-binding_C"/>
    <property type="match status" value="1"/>
</dbReference>
<evidence type="ECO:0000256" key="1">
    <source>
        <dbReference type="ARBA" id="ARBA00006432"/>
    </source>
</evidence>
<evidence type="ECO:0000313" key="5">
    <source>
        <dbReference type="EMBL" id="GGP21418.1"/>
    </source>
</evidence>
<comment type="caution">
    <text evidence="5">The sequence shown here is derived from an EMBL/GenBank/DDBJ whole genome shotgun (WGS) entry which is preliminary data.</text>
</comment>
<dbReference type="Gene3D" id="3.40.50.12780">
    <property type="entry name" value="N-terminal domain of ligase-like"/>
    <property type="match status" value="1"/>
</dbReference>
<evidence type="ECO:0000259" key="4">
    <source>
        <dbReference type="Pfam" id="PF13193"/>
    </source>
</evidence>
<dbReference type="AlphaFoldDB" id="A0A830GVY7"/>
<feature type="domain" description="AMP-binding enzyme C-terminal" evidence="4">
    <location>
        <begin position="473"/>
        <end position="550"/>
    </location>
</feature>
<gene>
    <name evidence="5" type="ORF">GCM10007981_13160</name>
</gene>
<evidence type="ECO:0000256" key="2">
    <source>
        <dbReference type="ARBA" id="ARBA00022598"/>
    </source>
</evidence>
<dbReference type="SUPFAM" id="SSF56801">
    <property type="entry name" value="Acetyl-CoA synthetase-like"/>
    <property type="match status" value="1"/>
</dbReference>
<dbReference type="EMBL" id="BMNL01000003">
    <property type="protein sequence ID" value="GGP21418.1"/>
    <property type="molecule type" value="Genomic_DNA"/>
</dbReference>
<comment type="similarity">
    <text evidence="1">Belongs to the ATP-dependent AMP-binding enzyme family.</text>
</comment>
<dbReference type="GO" id="GO:0016878">
    <property type="term" value="F:acid-thiol ligase activity"/>
    <property type="evidence" value="ECO:0007669"/>
    <property type="project" value="UniProtKB-ARBA"/>
</dbReference>
<name>A0A830GVY7_9CREN</name>